<evidence type="ECO:0000313" key="3">
    <source>
        <dbReference type="Proteomes" id="UP000235778"/>
    </source>
</evidence>
<feature type="signal peptide" evidence="1">
    <location>
        <begin position="1"/>
        <end position="21"/>
    </location>
</feature>
<protein>
    <recommendedName>
        <fullName evidence="4">DUF3365 domain-containing protein</fullName>
    </recommendedName>
</protein>
<reference evidence="3" key="1">
    <citation type="submission" date="2016-07" db="EMBL/GenBank/DDBJ databases">
        <title>Nontailed viruses are major unrecognized killers of bacteria in the ocean.</title>
        <authorList>
            <person name="Kauffman K."/>
            <person name="Hussain F."/>
            <person name="Yang J."/>
            <person name="Arevalo P."/>
            <person name="Brown J."/>
            <person name="Cutler M."/>
            <person name="Kelly L."/>
            <person name="Polz M.F."/>
        </authorList>
    </citation>
    <scope>NUCLEOTIDE SEQUENCE [LARGE SCALE GENOMIC DNA]</scope>
    <source>
        <strain evidence="3">10N.286.55.C1</strain>
    </source>
</reference>
<evidence type="ECO:0000256" key="1">
    <source>
        <dbReference type="SAM" id="SignalP"/>
    </source>
</evidence>
<feature type="chain" id="PRO_5014866415" description="DUF3365 domain-containing protein" evidence="1">
    <location>
        <begin position="22"/>
        <end position="290"/>
    </location>
</feature>
<proteinExistence type="predicted"/>
<dbReference type="AlphaFoldDB" id="A0A2N7BPT3"/>
<dbReference type="EMBL" id="MCSI01000141">
    <property type="protein sequence ID" value="PME60837.1"/>
    <property type="molecule type" value="Genomic_DNA"/>
</dbReference>
<dbReference type="Proteomes" id="UP000235778">
    <property type="component" value="Unassembled WGS sequence"/>
</dbReference>
<dbReference type="RefSeq" id="WP_102268645.1">
    <property type="nucleotide sequence ID" value="NZ_MCSH01000154.1"/>
</dbReference>
<organism evidence="2 3">
    <name type="scientific">Vibrio lentus</name>
    <dbReference type="NCBI Taxonomy" id="136468"/>
    <lineage>
        <taxon>Bacteria</taxon>
        <taxon>Pseudomonadati</taxon>
        <taxon>Pseudomonadota</taxon>
        <taxon>Gammaproteobacteria</taxon>
        <taxon>Vibrionales</taxon>
        <taxon>Vibrionaceae</taxon>
        <taxon>Vibrio</taxon>
    </lineage>
</organism>
<name>A0A2N7BPT3_9VIBR</name>
<evidence type="ECO:0008006" key="4">
    <source>
        <dbReference type="Google" id="ProtNLM"/>
    </source>
</evidence>
<accession>A0A2N7BPT3</accession>
<keyword evidence="1" id="KW-0732">Signal</keyword>
<comment type="caution">
    <text evidence="2">The sequence shown here is derived from an EMBL/GenBank/DDBJ whole genome shotgun (WGS) entry which is preliminary data.</text>
</comment>
<evidence type="ECO:0000313" key="2">
    <source>
        <dbReference type="EMBL" id="PME60837.1"/>
    </source>
</evidence>
<gene>
    <name evidence="2" type="ORF">BCV30_12395</name>
</gene>
<sequence length="290" mass="32438">MNNKMKIVAMPLVIFSASVFAADVNVSRVTESESVATTLLNDTVDRIVDSYGQAYIDIVSPTNFKKSDVERGVQRVGSKSIARFEYHYTMPNGESTTRVYHSFSGETPTPGLQGHTVDFTQKIEAEMRINERLVTGKITEEEYSSSGRYFRASSFARANDAEIKAMRRIERDILSGDLESGGSLTVFVNQLPCESCTPLFEEQLAAWPHIATADVSYLGQIPENFNDLENNSWYQYMSENDGLALGEEAQLQVSFTAHRKERIKFNLFKKRALARNQIKNGAKPTSACSL</sequence>